<evidence type="ECO:0000313" key="4">
    <source>
        <dbReference type="Proteomes" id="UP000241788"/>
    </source>
</evidence>
<protein>
    <submittedName>
        <fullName evidence="3">PH domain-containing protein</fullName>
    </submittedName>
</protein>
<reference evidence="4" key="1">
    <citation type="submission" date="2017-01" db="EMBL/GenBank/DDBJ databases">
        <authorList>
            <person name="Varghese N."/>
            <person name="Submissions S."/>
        </authorList>
    </citation>
    <scope>NUCLEOTIDE SEQUENCE [LARGE SCALE GENOMIC DNA]</scope>
    <source>
        <strain evidence="4">UM1</strain>
    </source>
</reference>
<dbReference type="Proteomes" id="UP000241788">
    <property type="component" value="Unassembled WGS sequence"/>
</dbReference>
<dbReference type="STRING" id="1604334.SAMN05421546_0630"/>
<dbReference type="EMBL" id="FTLW01000001">
    <property type="protein sequence ID" value="SIQ04134.1"/>
    <property type="molecule type" value="Genomic_DNA"/>
</dbReference>
<feature type="transmembrane region" description="Helical" evidence="1">
    <location>
        <begin position="16"/>
        <end position="37"/>
    </location>
</feature>
<name>A0A1N6PIB7_9GAMM</name>
<dbReference type="Pfam" id="PF10882">
    <property type="entry name" value="bPH_5"/>
    <property type="match status" value="1"/>
</dbReference>
<evidence type="ECO:0000313" key="3">
    <source>
        <dbReference type="EMBL" id="SIQ04134.1"/>
    </source>
</evidence>
<evidence type="ECO:0000256" key="1">
    <source>
        <dbReference type="SAM" id="Phobius"/>
    </source>
</evidence>
<dbReference type="InterPro" id="IPR027783">
    <property type="entry name" value="Bacterial_PH-related"/>
</dbReference>
<feature type="domain" description="Bacterial Pleckstrin homology" evidence="2">
    <location>
        <begin position="67"/>
        <end position="171"/>
    </location>
</feature>
<evidence type="ECO:0000259" key="2">
    <source>
        <dbReference type="Pfam" id="PF10882"/>
    </source>
</evidence>
<accession>A0A1N6PIB7</accession>
<dbReference type="RefSeq" id="WP_076585134.1">
    <property type="nucleotide sequence ID" value="NZ_FTLW01000001.1"/>
</dbReference>
<dbReference type="OrthoDB" id="5767765at2"/>
<gene>
    <name evidence="3" type="ORF">SAMN05421546_0630</name>
</gene>
<keyword evidence="1" id="KW-1133">Transmembrane helix</keyword>
<keyword evidence="1" id="KW-0812">Transmembrane</keyword>
<organism evidence="3 4">
    <name type="scientific">Solilutibacter tolerans</name>
    <dbReference type="NCBI Taxonomy" id="1604334"/>
    <lineage>
        <taxon>Bacteria</taxon>
        <taxon>Pseudomonadati</taxon>
        <taxon>Pseudomonadota</taxon>
        <taxon>Gammaproteobacteria</taxon>
        <taxon>Lysobacterales</taxon>
        <taxon>Lysobacteraceae</taxon>
        <taxon>Solilutibacter</taxon>
    </lineage>
</organism>
<dbReference type="AlphaFoldDB" id="A0A1N6PIB7"/>
<feature type="transmembrane region" description="Helical" evidence="1">
    <location>
        <begin position="43"/>
        <end position="64"/>
    </location>
</feature>
<sequence length="176" mass="19279">MSNVRKFDVTPPDLRIPALIFIAVLLTLTGVLAMGWHQLVGSSALWVVIAAALIAPALILITVFRRKVMLDGETLKIVAGLNRTSIPTSSLLTNQARIVDLDTSTEYRLGIKSFGTSMPGYHAGHFRQIGGNKVFALVTDKRRVLVLPERDGRLLMLSLEKPQALLDALQRSAHTQ</sequence>
<keyword evidence="1" id="KW-0472">Membrane</keyword>
<keyword evidence="4" id="KW-1185">Reference proteome</keyword>
<proteinExistence type="predicted"/>